<gene>
    <name evidence="1" type="ORF">HME9304_01946</name>
</gene>
<dbReference type="EMBL" id="CP030104">
    <property type="protein sequence ID" value="AWX44940.1"/>
    <property type="molecule type" value="Genomic_DNA"/>
</dbReference>
<dbReference type="AlphaFoldDB" id="A0A2Z4LTD0"/>
<sequence length="47" mass="5264">MNGASAELAVKTTMTLIKRSTTSKGINQYFFRVLRNNQNSLIVSIVF</sequence>
<reference evidence="1 2" key="1">
    <citation type="submission" date="2018-06" db="EMBL/GenBank/DDBJ databases">
        <title>Spongiibacterium sp. HME9304 Genome sequencing and assembly.</title>
        <authorList>
            <person name="Kang H."/>
            <person name="Kim H."/>
            <person name="Joh K."/>
        </authorList>
    </citation>
    <scope>NUCLEOTIDE SEQUENCE [LARGE SCALE GENOMIC DNA]</scope>
    <source>
        <strain evidence="1 2">HME9304</strain>
    </source>
</reference>
<dbReference type="KEGG" id="spon:HME9304_01946"/>
<keyword evidence="2" id="KW-1185">Reference proteome</keyword>
<proteinExistence type="predicted"/>
<organism evidence="1 2">
    <name type="scientific">Flagellimonas maritima</name>
    <dbReference type="NCBI Taxonomy" id="1383885"/>
    <lineage>
        <taxon>Bacteria</taxon>
        <taxon>Pseudomonadati</taxon>
        <taxon>Bacteroidota</taxon>
        <taxon>Flavobacteriia</taxon>
        <taxon>Flavobacteriales</taxon>
        <taxon>Flavobacteriaceae</taxon>
        <taxon>Flagellimonas</taxon>
    </lineage>
</organism>
<dbReference type="Proteomes" id="UP000248536">
    <property type="component" value="Chromosome"/>
</dbReference>
<accession>A0A2Z4LTD0</accession>
<name>A0A2Z4LTD0_9FLAO</name>
<protein>
    <submittedName>
        <fullName evidence="1">Uncharacterized protein</fullName>
    </submittedName>
</protein>
<evidence type="ECO:0000313" key="2">
    <source>
        <dbReference type="Proteomes" id="UP000248536"/>
    </source>
</evidence>
<evidence type="ECO:0000313" key="1">
    <source>
        <dbReference type="EMBL" id="AWX44940.1"/>
    </source>
</evidence>